<dbReference type="OrthoDB" id="8190053at2759"/>
<reference evidence="1" key="1">
    <citation type="journal article" date="2021" name="Mol. Ecol. Resour.">
        <title>Apolygus lucorum genome provides insights into omnivorousness and mesophyll feeding.</title>
        <authorList>
            <person name="Liu Y."/>
            <person name="Liu H."/>
            <person name="Wang H."/>
            <person name="Huang T."/>
            <person name="Liu B."/>
            <person name="Yang B."/>
            <person name="Yin L."/>
            <person name="Li B."/>
            <person name="Zhang Y."/>
            <person name="Zhang S."/>
            <person name="Jiang F."/>
            <person name="Zhang X."/>
            <person name="Ren Y."/>
            <person name="Wang B."/>
            <person name="Wang S."/>
            <person name="Lu Y."/>
            <person name="Wu K."/>
            <person name="Fan W."/>
            <person name="Wang G."/>
        </authorList>
    </citation>
    <scope>NUCLEOTIDE SEQUENCE</scope>
    <source>
        <strain evidence="1">12Hb</strain>
    </source>
</reference>
<evidence type="ECO:0008006" key="3">
    <source>
        <dbReference type="Google" id="ProtNLM"/>
    </source>
</evidence>
<evidence type="ECO:0000313" key="1">
    <source>
        <dbReference type="EMBL" id="KAF6201297.1"/>
    </source>
</evidence>
<dbReference type="EMBL" id="WIXP02000013">
    <property type="protein sequence ID" value="KAF6201297.1"/>
    <property type="molecule type" value="Genomic_DNA"/>
</dbReference>
<protein>
    <recommendedName>
        <fullName evidence="3">MARVEL domain-containing protein</fullName>
    </recommendedName>
</protein>
<keyword evidence="2" id="KW-1185">Reference proteome</keyword>
<evidence type="ECO:0000313" key="2">
    <source>
        <dbReference type="Proteomes" id="UP000466442"/>
    </source>
</evidence>
<organism evidence="1 2">
    <name type="scientific">Apolygus lucorum</name>
    <name type="common">Small green plant bug</name>
    <name type="synonym">Lygocoris lucorum</name>
    <dbReference type="NCBI Taxonomy" id="248454"/>
    <lineage>
        <taxon>Eukaryota</taxon>
        <taxon>Metazoa</taxon>
        <taxon>Ecdysozoa</taxon>
        <taxon>Arthropoda</taxon>
        <taxon>Hexapoda</taxon>
        <taxon>Insecta</taxon>
        <taxon>Pterygota</taxon>
        <taxon>Neoptera</taxon>
        <taxon>Paraneoptera</taxon>
        <taxon>Hemiptera</taxon>
        <taxon>Heteroptera</taxon>
        <taxon>Panheteroptera</taxon>
        <taxon>Cimicomorpha</taxon>
        <taxon>Miridae</taxon>
        <taxon>Mirini</taxon>
        <taxon>Apolygus</taxon>
    </lineage>
</organism>
<dbReference type="PANTHER" id="PTHR34609:SF17">
    <property type="entry name" value="GEO08273P1-RELATED"/>
    <property type="match status" value="1"/>
</dbReference>
<proteinExistence type="predicted"/>
<gene>
    <name evidence="1" type="ORF">GE061_005745</name>
</gene>
<dbReference type="AlphaFoldDB" id="A0A6A4IQW4"/>
<dbReference type="PANTHER" id="PTHR34609">
    <property type="entry name" value="GEO08273P1-RELATED"/>
    <property type="match status" value="1"/>
</dbReference>
<dbReference type="Pfam" id="PF15860">
    <property type="entry name" value="DUF4728"/>
    <property type="match status" value="1"/>
</dbReference>
<dbReference type="InterPro" id="IPR053077">
    <property type="entry name" value="MARVEL_domain_protein_3"/>
</dbReference>
<accession>A0A6A4IQW4</accession>
<dbReference type="InterPro" id="IPR031720">
    <property type="entry name" value="DUF4728"/>
</dbReference>
<sequence length="169" mass="19226">MEQRTYAMPLLNTCCGLSLKFGTIFSGVLGMLIGASTLVFILLTKNIKMRTIVIDTLPPEIVRIILAINLVMTIFISLLLVIGALKRNRWLMLPWVILAIMLAIGLLVSVIYTAVVFFISNYVFSGCLWLVFGLISIVIFLFMWYVVFSYYKMIEFEKGRGPYARPPRQ</sequence>
<comment type="caution">
    <text evidence="1">The sequence shown here is derived from an EMBL/GenBank/DDBJ whole genome shotgun (WGS) entry which is preliminary data.</text>
</comment>
<dbReference type="Proteomes" id="UP000466442">
    <property type="component" value="Unassembled WGS sequence"/>
</dbReference>
<name>A0A6A4IQW4_APOLU</name>